<dbReference type="Proteomes" id="UP000280434">
    <property type="component" value="Unassembled WGS sequence"/>
</dbReference>
<gene>
    <name evidence="3" type="ORF">D7S89_15260</name>
</gene>
<name>A0A494XJ50_9BURK</name>
<organism evidence="3 4">
    <name type="scientific">Trinickia fusca</name>
    <dbReference type="NCBI Taxonomy" id="2419777"/>
    <lineage>
        <taxon>Bacteria</taxon>
        <taxon>Pseudomonadati</taxon>
        <taxon>Pseudomonadota</taxon>
        <taxon>Betaproteobacteria</taxon>
        <taxon>Burkholderiales</taxon>
        <taxon>Burkholderiaceae</taxon>
        <taxon>Trinickia</taxon>
    </lineage>
</organism>
<evidence type="ECO:0000313" key="4">
    <source>
        <dbReference type="Proteomes" id="UP000280434"/>
    </source>
</evidence>
<dbReference type="AlphaFoldDB" id="A0A494XJ50"/>
<evidence type="ECO:0000256" key="1">
    <source>
        <dbReference type="SAM" id="MobiDB-lite"/>
    </source>
</evidence>
<evidence type="ECO:0000313" key="3">
    <source>
        <dbReference type="EMBL" id="RKP47583.1"/>
    </source>
</evidence>
<dbReference type="OrthoDB" id="6696486at2"/>
<dbReference type="EMBL" id="RBZV01000005">
    <property type="protein sequence ID" value="RKP47583.1"/>
    <property type="molecule type" value="Genomic_DNA"/>
</dbReference>
<sequence>MASPFDSSTGRVGDASSARETGGSSDDARSGLASPDRALGANFGARRCRDIVFSVKRKVWRQDDERLEPDDADYAQKRQARMAAGGYRCVFCGFRSQHTELHHRNDNHADSRDDNLEVADPLCHGTQHLGQIGADKHGIFVQLEGMPQAELNHLQRTIAVVLEIGSDAEKADARALLQHLASRSQLVTSAWGSANPSDFATALHALHEEDSDKRVGAFASLALLYRPARFAQYVRRWIDETYRSLPIATWKHLYERARSGR</sequence>
<feature type="domain" description="HNH nuclease" evidence="2">
    <location>
        <begin position="76"/>
        <end position="125"/>
    </location>
</feature>
<reference evidence="3 4" key="1">
    <citation type="submission" date="2018-10" db="EMBL/GenBank/DDBJ databases">
        <title>Paraburkholderia sp. 7MK8-2, isolated from soil.</title>
        <authorList>
            <person name="Gao Z.-H."/>
            <person name="Qiu L.-H."/>
        </authorList>
    </citation>
    <scope>NUCLEOTIDE SEQUENCE [LARGE SCALE GENOMIC DNA]</scope>
    <source>
        <strain evidence="3 4">7MK8-2</strain>
    </source>
</reference>
<comment type="caution">
    <text evidence="3">The sequence shown here is derived from an EMBL/GenBank/DDBJ whole genome shotgun (WGS) entry which is preliminary data.</text>
</comment>
<dbReference type="SMART" id="SM00507">
    <property type="entry name" value="HNHc"/>
    <property type="match status" value="1"/>
</dbReference>
<feature type="region of interest" description="Disordered" evidence="1">
    <location>
        <begin position="1"/>
        <end position="36"/>
    </location>
</feature>
<evidence type="ECO:0000259" key="2">
    <source>
        <dbReference type="SMART" id="SM00507"/>
    </source>
</evidence>
<keyword evidence="4" id="KW-1185">Reference proteome</keyword>
<dbReference type="RefSeq" id="WP_121278529.1">
    <property type="nucleotide sequence ID" value="NZ_RBZV01000005.1"/>
</dbReference>
<proteinExistence type="predicted"/>
<protein>
    <recommendedName>
        <fullName evidence="2">HNH nuclease domain-containing protein</fullName>
    </recommendedName>
</protein>
<feature type="compositionally biased region" description="Polar residues" evidence="1">
    <location>
        <begin position="1"/>
        <end position="10"/>
    </location>
</feature>
<dbReference type="InterPro" id="IPR003615">
    <property type="entry name" value="HNH_nuc"/>
</dbReference>
<accession>A0A494XJ50</accession>